<keyword evidence="2" id="KW-1185">Reference proteome</keyword>
<evidence type="ECO:0000313" key="1">
    <source>
        <dbReference type="EMBL" id="STZ69426.1"/>
    </source>
</evidence>
<name>A0A378RSJ8_MYROD</name>
<protein>
    <submittedName>
        <fullName evidence="1">Uncharacterized protein</fullName>
    </submittedName>
</protein>
<accession>A0A378RSJ8</accession>
<organism evidence="1 2">
    <name type="scientific">Myroides odoratus</name>
    <name type="common">Flavobacterium odoratum</name>
    <dbReference type="NCBI Taxonomy" id="256"/>
    <lineage>
        <taxon>Bacteria</taxon>
        <taxon>Pseudomonadati</taxon>
        <taxon>Bacteroidota</taxon>
        <taxon>Flavobacteriia</taxon>
        <taxon>Flavobacteriales</taxon>
        <taxon>Flavobacteriaceae</taxon>
        <taxon>Myroides</taxon>
    </lineage>
</organism>
<gene>
    <name evidence="1" type="ORF">NCTC11179_02932</name>
</gene>
<sequence length="54" mass="6346">MELIITYRFKIFAVLLLLWAGMNFWVFPPAWFWVAIVCMILVLGISVKLFKAKP</sequence>
<dbReference type="Proteomes" id="UP000255024">
    <property type="component" value="Unassembled WGS sequence"/>
</dbReference>
<proteinExistence type="predicted"/>
<evidence type="ECO:0000313" key="2">
    <source>
        <dbReference type="Proteomes" id="UP000255024"/>
    </source>
</evidence>
<dbReference type="AlphaFoldDB" id="A0A378RSJ8"/>
<dbReference type="EMBL" id="UGQL01000002">
    <property type="protein sequence ID" value="STZ69426.1"/>
    <property type="molecule type" value="Genomic_DNA"/>
</dbReference>
<reference evidence="1 2" key="1">
    <citation type="submission" date="2018-06" db="EMBL/GenBank/DDBJ databases">
        <authorList>
            <consortium name="Pathogen Informatics"/>
            <person name="Doyle S."/>
        </authorList>
    </citation>
    <scope>NUCLEOTIDE SEQUENCE [LARGE SCALE GENOMIC DNA]</scope>
    <source>
        <strain evidence="1 2">NCTC11179</strain>
    </source>
</reference>